<protein>
    <submittedName>
        <fullName evidence="2">Uncharacterized protein</fullName>
    </submittedName>
</protein>
<reference evidence="3" key="1">
    <citation type="journal article" date="2019" name="Int. J. Syst. Evol. Microbiol.">
        <title>The Global Catalogue of Microorganisms (GCM) 10K type strain sequencing project: providing services to taxonomists for standard genome sequencing and annotation.</title>
        <authorList>
            <consortium name="The Broad Institute Genomics Platform"/>
            <consortium name="The Broad Institute Genome Sequencing Center for Infectious Disease"/>
            <person name="Wu L."/>
            <person name="Ma J."/>
        </authorList>
    </citation>
    <scope>NUCLEOTIDE SEQUENCE [LARGE SCALE GENOMIC DNA]</scope>
    <source>
        <strain evidence="3">JCM 13002</strain>
    </source>
</reference>
<dbReference type="EMBL" id="BAAALD010000013">
    <property type="protein sequence ID" value="GAA1078322.1"/>
    <property type="molecule type" value="Genomic_DNA"/>
</dbReference>
<evidence type="ECO:0000313" key="3">
    <source>
        <dbReference type="Proteomes" id="UP001499987"/>
    </source>
</evidence>
<dbReference type="Proteomes" id="UP001499987">
    <property type="component" value="Unassembled WGS sequence"/>
</dbReference>
<evidence type="ECO:0000256" key="1">
    <source>
        <dbReference type="SAM" id="MobiDB-lite"/>
    </source>
</evidence>
<gene>
    <name evidence="2" type="ORF">GCM10009663_20370</name>
</gene>
<evidence type="ECO:0000313" key="2">
    <source>
        <dbReference type="EMBL" id="GAA1078322.1"/>
    </source>
</evidence>
<name>A0ABP4E1J6_9ACTN</name>
<feature type="region of interest" description="Disordered" evidence="1">
    <location>
        <begin position="27"/>
        <end position="64"/>
    </location>
</feature>
<proteinExistence type="predicted"/>
<feature type="compositionally biased region" description="Low complexity" evidence="1">
    <location>
        <begin position="47"/>
        <end position="64"/>
    </location>
</feature>
<sequence>MRQLLRLTETDRVFTVDRAPPAAVAAADWPGTAANGAPRANGRPHRAGAPTAGSPGAASPVRQW</sequence>
<accession>A0ABP4E1J6</accession>
<comment type="caution">
    <text evidence="2">The sequence shown here is derived from an EMBL/GenBank/DDBJ whole genome shotgun (WGS) entry which is preliminary data.</text>
</comment>
<organism evidence="2 3">
    <name type="scientific">Kitasatospora arboriphila</name>
    <dbReference type="NCBI Taxonomy" id="258052"/>
    <lineage>
        <taxon>Bacteria</taxon>
        <taxon>Bacillati</taxon>
        <taxon>Actinomycetota</taxon>
        <taxon>Actinomycetes</taxon>
        <taxon>Kitasatosporales</taxon>
        <taxon>Streptomycetaceae</taxon>
        <taxon>Kitasatospora</taxon>
    </lineage>
</organism>
<dbReference type="RefSeq" id="WP_344623188.1">
    <property type="nucleotide sequence ID" value="NZ_BAAALD010000013.1"/>
</dbReference>
<keyword evidence="3" id="KW-1185">Reference proteome</keyword>